<dbReference type="RefSeq" id="XP_062623810.1">
    <property type="nucleotide sequence ID" value="XM_062767827.1"/>
</dbReference>
<dbReference type="AlphaFoldDB" id="A0AAF0Y0J5"/>
<evidence type="ECO:0000256" key="1">
    <source>
        <dbReference type="SAM" id="MobiDB-lite"/>
    </source>
</evidence>
<feature type="region of interest" description="Disordered" evidence="1">
    <location>
        <begin position="1"/>
        <end position="56"/>
    </location>
</feature>
<proteinExistence type="predicted"/>
<keyword evidence="3" id="KW-1185">Reference proteome</keyword>
<accession>A0AAF0Y0J5</accession>
<sequence length="216" mass="23371">MTWEPIVGQRLPGSHDVGAERPGAAALLDGSGGSTLDRCSGRKASSSSEGEEGGAEHVALGEPPAVVVPGDPESTGHIHHQQHSASSSLGEARRGEGRATTRARAPARRARTVVAWSRERVPDDVLYALYACLRRGRPSHHWLPSFCEEKTVLVNQRDYIHSLLHIPPIEPTTRSEIFGASDAATYFRRQGLGTHRCYGLPRPLHVVHHRISPAAA</sequence>
<gene>
    <name evidence="2" type="primary">LIP_2</name>
    <name evidence="2" type="ORF">LOC62_01G001341</name>
</gene>
<dbReference type="GeneID" id="87804597"/>
<feature type="region of interest" description="Disordered" evidence="1">
    <location>
        <begin position="69"/>
        <end position="106"/>
    </location>
</feature>
<organism evidence="2 3">
    <name type="scientific">Vanrija pseudolonga</name>
    <dbReference type="NCBI Taxonomy" id="143232"/>
    <lineage>
        <taxon>Eukaryota</taxon>
        <taxon>Fungi</taxon>
        <taxon>Dikarya</taxon>
        <taxon>Basidiomycota</taxon>
        <taxon>Agaricomycotina</taxon>
        <taxon>Tremellomycetes</taxon>
        <taxon>Trichosporonales</taxon>
        <taxon>Trichosporonaceae</taxon>
        <taxon>Vanrija</taxon>
    </lineage>
</organism>
<dbReference type="Proteomes" id="UP000827549">
    <property type="component" value="Chromosome 1"/>
</dbReference>
<evidence type="ECO:0000313" key="2">
    <source>
        <dbReference type="EMBL" id="WOO77778.1"/>
    </source>
</evidence>
<evidence type="ECO:0000313" key="3">
    <source>
        <dbReference type="Proteomes" id="UP000827549"/>
    </source>
</evidence>
<name>A0AAF0Y0J5_9TREE</name>
<dbReference type="EMBL" id="CP086714">
    <property type="protein sequence ID" value="WOO77778.1"/>
    <property type="molecule type" value="Genomic_DNA"/>
</dbReference>
<protein>
    <submittedName>
        <fullName evidence="2">Uncharacterized protein</fullName>
    </submittedName>
</protein>
<feature type="compositionally biased region" description="Low complexity" evidence="1">
    <location>
        <begin position="23"/>
        <end position="48"/>
    </location>
</feature>
<reference evidence="2" key="1">
    <citation type="submission" date="2023-10" db="EMBL/GenBank/DDBJ databases">
        <authorList>
            <person name="Noh H."/>
        </authorList>
    </citation>
    <scope>NUCLEOTIDE SEQUENCE</scope>
    <source>
        <strain evidence="2">DUCC4014</strain>
    </source>
</reference>